<evidence type="ECO:0000256" key="1">
    <source>
        <dbReference type="SAM" id="MobiDB-lite"/>
    </source>
</evidence>
<dbReference type="STRING" id="693986.MOC_2299"/>
<evidence type="ECO:0000259" key="2">
    <source>
        <dbReference type="Pfam" id="PF01936"/>
    </source>
</evidence>
<sequence>MAPPIAEHRPGQSPSADPGRLIRRFPVTHDFPGSDLFMPTTQRSAIFIDGANLYATTKALGFDIDYKKLLKEFQSRENLLRAFYYTAMIEDQEYSSIRPLIDWLDYNGYRVVTKPVKEFTDSMGRRKYKGNMDIELAIDALELSTHIDHMILFSGDGDFRSLVEAMQRRGVKVTVISTIQTQPAMISDELRRQADEFVDLASLAGRIGRDPGERPVRAPGEAPSRYRGEGRTNPGLENRYGIRQPEAEE</sequence>
<dbReference type="Pfam" id="PF01936">
    <property type="entry name" value="NYN"/>
    <property type="match status" value="1"/>
</dbReference>
<dbReference type="PANTHER" id="PTHR35458:SF2">
    <property type="entry name" value="SLR0755 PROTEIN"/>
    <property type="match status" value="1"/>
</dbReference>
<evidence type="ECO:0000313" key="4">
    <source>
        <dbReference type="Proteomes" id="UP000029492"/>
    </source>
</evidence>
<organism evidence="3 4">
    <name type="scientific">Methylobacterium oryzae CBMB20</name>
    <dbReference type="NCBI Taxonomy" id="693986"/>
    <lineage>
        <taxon>Bacteria</taxon>
        <taxon>Pseudomonadati</taxon>
        <taxon>Pseudomonadota</taxon>
        <taxon>Alphaproteobacteria</taxon>
        <taxon>Hyphomicrobiales</taxon>
        <taxon>Methylobacteriaceae</taxon>
        <taxon>Methylobacterium</taxon>
    </lineage>
</organism>
<dbReference type="Proteomes" id="UP000029492">
    <property type="component" value="Chromosome"/>
</dbReference>
<dbReference type="CDD" id="cd10911">
    <property type="entry name" value="PIN_LabA"/>
    <property type="match status" value="1"/>
</dbReference>
<feature type="domain" description="NYN" evidence="2">
    <location>
        <begin position="43"/>
        <end position="200"/>
    </location>
</feature>
<reference evidence="3 4" key="1">
    <citation type="journal article" date="2014" name="PLoS ONE">
        <title>Genome Information of Methylobacterium oryzae, a Plant-Probiotic Methylotroph in the Phyllosphere.</title>
        <authorList>
            <person name="Kwak M.J."/>
            <person name="Jeong H."/>
            <person name="Madhaiyan M."/>
            <person name="Lee Y."/>
            <person name="Sa T.M."/>
            <person name="Oh T.K."/>
            <person name="Kim J.F."/>
        </authorList>
    </citation>
    <scope>NUCLEOTIDE SEQUENCE [LARGE SCALE GENOMIC DNA]</scope>
    <source>
        <strain evidence="3 4">CBMB20</strain>
    </source>
</reference>
<dbReference type="eggNOG" id="COG1432">
    <property type="taxonomic scope" value="Bacteria"/>
</dbReference>
<proteinExistence type="predicted"/>
<dbReference type="EMBL" id="CP003811">
    <property type="protein sequence ID" value="AIQ90054.1"/>
    <property type="molecule type" value="Genomic_DNA"/>
</dbReference>
<evidence type="ECO:0000313" key="3">
    <source>
        <dbReference type="EMBL" id="AIQ90054.1"/>
    </source>
</evidence>
<accession>A0A089Q649</accession>
<protein>
    <submittedName>
        <fullName evidence="3">Protein of unassigned function</fullName>
    </submittedName>
</protein>
<name>A0A089Q649_9HYPH</name>
<dbReference type="AlphaFoldDB" id="A0A089Q649"/>
<feature type="region of interest" description="Disordered" evidence="1">
    <location>
        <begin position="208"/>
        <end position="249"/>
    </location>
</feature>
<dbReference type="GO" id="GO:0004540">
    <property type="term" value="F:RNA nuclease activity"/>
    <property type="evidence" value="ECO:0007669"/>
    <property type="project" value="InterPro"/>
</dbReference>
<keyword evidence="4" id="KW-1185">Reference proteome</keyword>
<dbReference type="InterPro" id="IPR021139">
    <property type="entry name" value="NYN"/>
</dbReference>
<dbReference type="KEGG" id="mor:MOC_2299"/>
<dbReference type="HOGENOM" id="CLU_092340_0_1_5"/>
<gene>
    <name evidence="3" type="ORF">MOC_2299</name>
</gene>
<dbReference type="InterPro" id="IPR047140">
    <property type="entry name" value="LabA"/>
</dbReference>
<dbReference type="PANTHER" id="PTHR35458">
    <property type="entry name" value="SLR0755 PROTEIN"/>
    <property type="match status" value="1"/>
</dbReference>
<dbReference type="Gene3D" id="3.40.50.1010">
    <property type="entry name" value="5'-nuclease"/>
    <property type="match status" value="1"/>
</dbReference>